<keyword evidence="7 9" id="KW-0472">Membrane</keyword>
<evidence type="ECO:0000256" key="2">
    <source>
        <dbReference type="ARBA" id="ARBA00008497"/>
    </source>
</evidence>
<accession>A0A671U7M9</accession>
<dbReference type="OMA" id="DWYVCCV"/>
<feature type="transmembrane region" description="Helical" evidence="9">
    <location>
        <begin position="45"/>
        <end position="62"/>
    </location>
</feature>
<dbReference type="Ensembl" id="ENSSAUT00010009426.1">
    <property type="protein sequence ID" value="ENSSAUP00010008819.1"/>
    <property type="gene ID" value="ENSSAUG00010004382.1"/>
</dbReference>
<reference evidence="10" key="1">
    <citation type="submission" date="2021-04" db="EMBL/GenBank/DDBJ databases">
        <authorList>
            <consortium name="Wellcome Sanger Institute Data Sharing"/>
        </authorList>
    </citation>
    <scope>NUCLEOTIDE SEQUENCE [LARGE SCALE GENOMIC DNA]</scope>
</reference>
<proteinExistence type="inferred from homology"/>
<keyword evidence="6" id="KW-0406">Ion transport</keyword>
<dbReference type="AlphaFoldDB" id="A0A671U7M9"/>
<feature type="transmembrane region" description="Helical" evidence="9">
    <location>
        <begin position="12"/>
        <end position="29"/>
    </location>
</feature>
<dbReference type="Proteomes" id="UP000472265">
    <property type="component" value="Chromosome 7"/>
</dbReference>
<keyword evidence="5 9" id="KW-1133">Transmembrane helix</keyword>
<evidence type="ECO:0000256" key="6">
    <source>
        <dbReference type="ARBA" id="ARBA00023065"/>
    </source>
</evidence>
<evidence type="ECO:0000313" key="10">
    <source>
        <dbReference type="Ensembl" id="ENSSAUP00010008819.1"/>
    </source>
</evidence>
<dbReference type="Pfam" id="PF14798">
    <property type="entry name" value="Ca_hom_mod"/>
    <property type="match status" value="1"/>
</dbReference>
<dbReference type="GO" id="GO:1904669">
    <property type="term" value="P:ATP export"/>
    <property type="evidence" value="ECO:0007669"/>
    <property type="project" value="UniProtKB-ARBA"/>
</dbReference>
<evidence type="ECO:0000256" key="4">
    <source>
        <dbReference type="ARBA" id="ARBA00022692"/>
    </source>
</evidence>
<keyword evidence="3" id="KW-0813">Transport</keyword>
<evidence type="ECO:0000256" key="3">
    <source>
        <dbReference type="ARBA" id="ARBA00022448"/>
    </source>
</evidence>
<organism evidence="10 11">
    <name type="scientific">Sparus aurata</name>
    <name type="common">Gilthead sea bream</name>
    <dbReference type="NCBI Taxonomy" id="8175"/>
    <lineage>
        <taxon>Eukaryota</taxon>
        <taxon>Metazoa</taxon>
        <taxon>Chordata</taxon>
        <taxon>Craniata</taxon>
        <taxon>Vertebrata</taxon>
        <taxon>Euteleostomi</taxon>
        <taxon>Actinopterygii</taxon>
        <taxon>Neopterygii</taxon>
        <taxon>Teleostei</taxon>
        <taxon>Neoteleostei</taxon>
        <taxon>Acanthomorphata</taxon>
        <taxon>Eupercaria</taxon>
        <taxon>Spariformes</taxon>
        <taxon>Sparidae</taxon>
        <taxon>Sparus</taxon>
    </lineage>
</organism>
<evidence type="ECO:0000256" key="5">
    <source>
        <dbReference type="ARBA" id="ARBA00022989"/>
    </source>
</evidence>
<feature type="transmembrane region" description="Helical" evidence="9">
    <location>
        <begin position="93"/>
        <end position="114"/>
    </location>
</feature>
<reference evidence="10" key="3">
    <citation type="submission" date="2025-09" db="UniProtKB">
        <authorList>
            <consortium name="Ensembl"/>
        </authorList>
    </citation>
    <scope>IDENTIFICATION</scope>
</reference>
<keyword evidence="4 9" id="KW-0812">Transmembrane</keyword>
<evidence type="ECO:0000256" key="7">
    <source>
        <dbReference type="ARBA" id="ARBA00023136"/>
    </source>
</evidence>
<protein>
    <submittedName>
        <fullName evidence="10">Uncharacterized protein</fullName>
    </submittedName>
</protein>
<keyword evidence="11" id="KW-1185">Reference proteome</keyword>
<reference evidence="10" key="2">
    <citation type="submission" date="2025-08" db="UniProtKB">
        <authorList>
            <consortium name="Ensembl"/>
        </authorList>
    </citation>
    <scope>IDENTIFICATION</scope>
</reference>
<comment type="similarity">
    <text evidence="2">Belongs to the CALHM family.</text>
</comment>
<evidence type="ECO:0000256" key="1">
    <source>
        <dbReference type="ARBA" id="ARBA00004141"/>
    </source>
</evidence>
<dbReference type="InParanoid" id="A0A671U7M9"/>
<evidence type="ECO:0000256" key="9">
    <source>
        <dbReference type="SAM" id="Phobius"/>
    </source>
</evidence>
<sequence>MNSVFSKFPFKELSTYVIVIGIFVYNVVLERDLECSCDRQQDYCQTYMVLPSFILFVLQIWMDKTFQRAWKYICACTCVQCCRSENKCKYILVLLYRIIKAAVISLLWVVSVLIDGDWYVCCHNSESEQHPDLACKDKNKNITAEEQKIIAGLKGFSSVTALLV</sequence>
<dbReference type="GeneTree" id="ENSGT00940000178518"/>
<keyword evidence="8" id="KW-0407">Ion channel</keyword>
<dbReference type="InterPro" id="IPR029569">
    <property type="entry name" value="CALHM"/>
</dbReference>
<dbReference type="GO" id="GO:0016020">
    <property type="term" value="C:membrane"/>
    <property type="evidence" value="ECO:0007669"/>
    <property type="project" value="UniProtKB-SubCell"/>
</dbReference>
<evidence type="ECO:0000256" key="8">
    <source>
        <dbReference type="ARBA" id="ARBA00023303"/>
    </source>
</evidence>
<dbReference type="GO" id="GO:0034220">
    <property type="term" value="P:monoatomic ion transmembrane transport"/>
    <property type="evidence" value="ECO:0007669"/>
    <property type="project" value="UniProtKB-KW"/>
</dbReference>
<name>A0A671U7M9_SPAAU</name>
<evidence type="ECO:0000313" key="11">
    <source>
        <dbReference type="Proteomes" id="UP000472265"/>
    </source>
</evidence>
<comment type="subcellular location">
    <subcellularLocation>
        <location evidence="1">Membrane</location>
        <topology evidence="1">Multi-pass membrane protein</topology>
    </subcellularLocation>
</comment>